<protein>
    <recommendedName>
        <fullName evidence="1">2-hydroxychromene-2-carboxylate isomerase</fullName>
        <ecNumber evidence="1">5.99.1.4</ecNumber>
    </recommendedName>
</protein>
<comment type="caution">
    <text evidence="3">The sequence shown here is derived from an EMBL/GenBank/DDBJ whole genome shotgun (WGS) entry which is preliminary data.</text>
</comment>
<sequence>MSRPTLHFWFEFASTYSYLSAMRVEKMAEDAGVDLEWHPFWLGPIFHAQGWTSSPFNLYPVKGAYMWRDMARLCADRGLPLVQPDPFPQNGVLAARVALLALAQDAAKGAAYVTSVYRAEFGEGRQISDPELIAELLAQSGLPADLIEQAGGDAAKQALKDKVAEAMDLGLFGAPSFIAKGEVFWGDDRLENAIAHLKAV</sequence>
<comment type="catalytic activity">
    <reaction evidence="1">
        <text>2-hydroxychromene-2-carboxylate = (3E)-4-(2-hydroxyphenyl)-2-oxobut-3-enoate</text>
        <dbReference type="Rhea" id="RHEA:27401"/>
        <dbReference type="ChEBI" id="CHEBI:59350"/>
        <dbReference type="ChEBI" id="CHEBI:59353"/>
        <dbReference type="EC" id="5.99.1.4"/>
    </reaction>
</comment>
<evidence type="ECO:0000259" key="2">
    <source>
        <dbReference type="Pfam" id="PF01323"/>
    </source>
</evidence>
<dbReference type="Gene3D" id="3.40.30.10">
    <property type="entry name" value="Glutaredoxin"/>
    <property type="match status" value="1"/>
</dbReference>
<dbReference type="GO" id="GO:0016853">
    <property type="term" value="F:isomerase activity"/>
    <property type="evidence" value="ECO:0007669"/>
    <property type="project" value="UniProtKB-KW"/>
</dbReference>
<dbReference type="InterPro" id="IPR001853">
    <property type="entry name" value="DSBA-like_thioredoxin_dom"/>
</dbReference>
<evidence type="ECO:0000313" key="4">
    <source>
        <dbReference type="Proteomes" id="UP001191082"/>
    </source>
</evidence>
<dbReference type="PANTHER" id="PTHR42943:SF2">
    <property type="entry name" value="GLUTATHIONE S-TRANSFERASE KAPPA 1"/>
    <property type="match status" value="1"/>
</dbReference>
<dbReference type="EC" id="5.99.1.4" evidence="1"/>
<organism evidence="3 4">
    <name type="scientific">Arenibacterium halophilum</name>
    <dbReference type="NCBI Taxonomy" id="2583821"/>
    <lineage>
        <taxon>Bacteria</taxon>
        <taxon>Pseudomonadati</taxon>
        <taxon>Pseudomonadota</taxon>
        <taxon>Alphaproteobacteria</taxon>
        <taxon>Rhodobacterales</taxon>
        <taxon>Paracoccaceae</taxon>
        <taxon>Arenibacterium</taxon>
    </lineage>
</organism>
<dbReference type="InterPro" id="IPR044087">
    <property type="entry name" value="NahD-like"/>
</dbReference>
<dbReference type="InterPro" id="IPR051924">
    <property type="entry name" value="GST_Kappa/NadH"/>
</dbReference>
<accession>A0ABY2XBR3</accession>
<evidence type="ECO:0000256" key="1">
    <source>
        <dbReference type="PIRNR" id="PIRNR006386"/>
    </source>
</evidence>
<comment type="similarity">
    <text evidence="1">Belongs to the GST superfamily. NadH family.</text>
</comment>
<dbReference type="SUPFAM" id="SSF52833">
    <property type="entry name" value="Thioredoxin-like"/>
    <property type="match status" value="1"/>
</dbReference>
<keyword evidence="1 3" id="KW-0413">Isomerase</keyword>
<dbReference type="Pfam" id="PF01323">
    <property type="entry name" value="DSBA"/>
    <property type="match status" value="1"/>
</dbReference>
<feature type="domain" description="DSBA-like thioredoxin" evidence="2">
    <location>
        <begin position="5"/>
        <end position="193"/>
    </location>
</feature>
<gene>
    <name evidence="3" type="ORF">FGK64_11825</name>
</gene>
<dbReference type="PANTHER" id="PTHR42943">
    <property type="entry name" value="GLUTATHIONE S-TRANSFERASE KAPPA"/>
    <property type="match status" value="1"/>
</dbReference>
<name>A0ABY2XBR3_9RHOB</name>
<evidence type="ECO:0000313" key="3">
    <source>
        <dbReference type="EMBL" id="TMV13428.1"/>
    </source>
</evidence>
<dbReference type="Proteomes" id="UP001191082">
    <property type="component" value="Unassembled WGS sequence"/>
</dbReference>
<dbReference type="InterPro" id="IPR036249">
    <property type="entry name" value="Thioredoxin-like_sf"/>
</dbReference>
<dbReference type="InterPro" id="IPR014440">
    <property type="entry name" value="HCCAis_GSTk"/>
</dbReference>
<dbReference type="RefSeq" id="WP_138863983.1">
    <property type="nucleotide sequence ID" value="NZ_VCPC01000002.1"/>
</dbReference>
<keyword evidence="4" id="KW-1185">Reference proteome</keyword>
<dbReference type="EMBL" id="VCPC01000002">
    <property type="protein sequence ID" value="TMV13428.1"/>
    <property type="molecule type" value="Genomic_DNA"/>
</dbReference>
<reference evidence="3 4" key="1">
    <citation type="submission" date="2019-05" db="EMBL/GenBank/DDBJ databases">
        <title>Marivita sp. nov. isolated from sea sediment.</title>
        <authorList>
            <person name="Kim W."/>
        </authorList>
    </citation>
    <scope>NUCLEOTIDE SEQUENCE [LARGE SCALE GENOMIC DNA]</scope>
    <source>
        <strain evidence="3 4">CAU 1492</strain>
    </source>
</reference>
<dbReference type="PIRSF" id="PIRSF006386">
    <property type="entry name" value="HCCAis_GSTk"/>
    <property type="match status" value="1"/>
</dbReference>
<dbReference type="CDD" id="cd03022">
    <property type="entry name" value="DsbA_HCCA_Iso"/>
    <property type="match status" value="1"/>
</dbReference>
<proteinExistence type="inferred from homology"/>